<dbReference type="InterPro" id="IPR014025">
    <property type="entry name" value="Glutaredoxin_subgr"/>
</dbReference>
<evidence type="ECO:0000256" key="3">
    <source>
        <dbReference type="ARBA" id="ARBA00023157"/>
    </source>
</evidence>
<dbReference type="PRINTS" id="PR00160">
    <property type="entry name" value="GLUTAREDOXIN"/>
</dbReference>
<dbReference type="Gene3D" id="3.40.30.10">
    <property type="entry name" value="Glutaredoxin"/>
    <property type="match status" value="1"/>
</dbReference>
<dbReference type="InterPro" id="IPR011899">
    <property type="entry name" value="Glutaredoxin_euk/vir"/>
</dbReference>
<dbReference type="Proteomes" id="UP000291116">
    <property type="component" value="Unassembled WGS sequence"/>
</dbReference>
<feature type="region of interest" description="Disordered" evidence="5">
    <location>
        <begin position="96"/>
        <end position="116"/>
    </location>
</feature>
<dbReference type="InterPro" id="IPR011767">
    <property type="entry name" value="GLR_AS"/>
</dbReference>
<dbReference type="InterPro" id="IPR036249">
    <property type="entry name" value="Thioredoxin-like_sf"/>
</dbReference>
<gene>
    <name evidence="7" type="ORF">PSNMU_V1.4_AUG-EV-PASAV3_0018230</name>
</gene>
<feature type="domain" description="Glutaredoxin" evidence="6">
    <location>
        <begin position="29"/>
        <end position="93"/>
    </location>
</feature>
<reference evidence="7 8" key="1">
    <citation type="submission" date="2019-01" db="EMBL/GenBank/DDBJ databases">
        <authorList>
            <person name="Ferrante I. M."/>
        </authorList>
    </citation>
    <scope>NUCLEOTIDE SEQUENCE [LARGE SCALE GENOMIC DNA]</scope>
    <source>
        <strain evidence="7 8">B856</strain>
    </source>
</reference>
<accession>A0A448YZ64</accession>
<evidence type="ECO:0000313" key="8">
    <source>
        <dbReference type="Proteomes" id="UP000291116"/>
    </source>
</evidence>
<keyword evidence="1" id="KW-0813">Transport</keyword>
<dbReference type="GO" id="GO:0034599">
    <property type="term" value="P:cellular response to oxidative stress"/>
    <property type="evidence" value="ECO:0007669"/>
    <property type="project" value="TreeGrafter"/>
</dbReference>
<dbReference type="GO" id="GO:0015038">
    <property type="term" value="F:glutathione disulfide oxidoreductase activity"/>
    <property type="evidence" value="ECO:0007669"/>
    <property type="project" value="TreeGrafter"/>
</dbReference>
<dbReference type="PROSITE" id="PS00195">
    <property type="entry name" value="GLUTAREDOXIN_1"/>
    <property type="match status" value="1"/>
</dbReference>
<dbReference type="PANTHER" id="PTHR45694">
    <property type="entry name" value="GLUTAREDOXIN 2"/>
    <property type="match status" value="1"/>
</dbReference>
<keyword evidence="2" id="KW-0249">Electron transport</keyword>
<evidence type="ECO:0000259" key="6">
    <source>
        <dbReference type="Pfam" id="PF00462"/>
    </source>
</evidence>
<keyword evidence="4" id="KW-0676">Redox-active center</keyword>
<dbReference type="PROSITE" id="PS51354">
    <property type="entry name" value="GLUTAREDOXIN_2"/>
    <property type="match status" value="1"/>
</dbReference>
<evidence type="ECO:0000256" key="2">
    <source>
        <dbReference type="ARBA" id="ARBA00022982"/>
    </source>
</evidence>
<dbReference type="SUPFAM" id="SSF52833">
    <property type="entry name" value="Thioredoxin-like"/>
    <property type="match status" value="1"/>
</dbReference>
<dbReference type="CDD" id="cd03419">
    <property type="entry name" value="GRX_GRXh_1_2_like"/>
    <property type="match status" value="1"/>
</dbReference>
<evidence type="ECO:0000256" key="4">
    <source>
        <dbReference type="ARBA" id="ARBA00023284"/>
    </source>
</evidence>
<dbReference type="GO" id="GO:0005737">
    <property type="term" value="C:cytoplasm"/>
    <property type="evidence" value="ECO:0007669"/>
    <property type="project" value="TreeGrafter"/>
</dbReference>
<dbReference type="InterPro" id="IPR002109">
    <property type="entry name" value="Glutaredoxin"/>
</dbReference>
<dbReference type="OrthoDB" id="44061at2759"/>
<dbReference type="Pfam" id="PF00462">
    <property type="entry name" value="Glutaredoxin"/>
    <property type="match status" value="1"/>
</dbReference>
<sequence>MGSSQSSATSSSSANMKDFINGQISANKIVVFSKSYCPYCTKTKQLFAQPEYKALNPVVHELDKMGDGPAIQAELLAMSGQRTVPSVWIGGTFLGGNSETQAAHKDGSLQSKLGLN</sequence>
<organism evidence="7 8">
    <name type="scientific">Pseudo-nitzschia multistriata</name>
    <dbReference type="NCBI Taxonomy" id="183589"/>
    <lineage>
        <taxon>Eukaryota</taxon>
        <taxon>Sar</taxon>
        <taxon>Stramenopiles</taxon>
        <taxon>Ochrophyta</taxon>
        <taxon>Bacillariophyta</taxon>
        <taxon>Bacillariophyceae</taxon>
        <taxon>Bacillariophycidae</taxon>
        <taxon>Bacillariales</taxon>
        <taxon>Bacillariaceae</taxon>
        <taxon>Pseudo-nitzschia</taxon>
    </lineage>
</organism>
<dbReference type="EMBL" id="CAACVS010000048">
    <property type="protein sequence ID" value="VEU35078.1"/>
    <property type="molecule type" value="Genomic_DNA"/>
</dbReference>
<evidence type="ECO:0000256" key="5">
    <source>
        <dbReference type="SAM" id="MobiDB-lite"/>
    </source>
</evidence>
<evidence type="ECO:0000256" key="1">
    <source>
        <dbReference type="ARBA" id="ARBA00022448"/>
    </source>
</evidence>
<dbReference type="PANTHER" id="PTHR45694:SF18">
    <property type="entry name" value="GLUTAREDOXIN-1-RELATED"/>
    <property type="match status" value="1"/>
</dbReference>
<evidence type="ECO:0000313" key="7">
    <source>
        <dbReference type="EMBL" id="VEU35078.1"/>
    </source>
</evidence>
<dbReference type="NCBIfam" id="TIGR02180">
    <property type="entry name" value="GRX_euk"/>
    <property type="match status" value="1"/>
</dbReference>
<keyword evidence="3" id="KW-1015">Disulfide bond</keyword>
<keyword evidence="8" id="KW-1185">Reference proteome</keyword>
<protein>
    <recommendedName>
        <fullName evidence="6">Glutaredoxin domain-containing protein</fullName>
    </recommendedName>
</protein>
<dbReference type="AlphaFoldDB" id="A0A448YZ64"/>
<proteinExistence type="predicted"/>
<name>A0A448YZ64_9STRA</name>